<reference evidence="1 2" key="1">
    <citation type="journal article" date="2022" name="Hortic Res">
        <title>A haplotype resolved chromosomal level avocado genome allows analysis of novel avocado genes.</title>
        <authorList>
            <person name="Nath O."/>
            <person name="Fletcher S.J."/>
            <person name="Hayward A."/>
            <person name="Shaw L.M."/>
            <person name="Masouleh A.K."/>
            <person name="Furtado A."/>
            <person name="Henry R.J."/>
            <person name="Mitter N."/>
        </authorList>
    </citation>
    <scope>NUCLEOTIDE SEQUENCE [LARGE SCALE GENOMIC DNA]</scope>
    <source>
        <strain evidence="2">cv. Hass</strain>
    </source>
</reference>
<dbReference type="Proteomes" id="UP001234297">
    <property type="component" value="Chromosome 1"/>
</dbReference>
<evidence type="ECO:0000313" key="2">
    <source>
        <dbReference type="Proteomes" id="UP001234297"/>
    </source>
</evidence>
<name>A0ACC2MWC9_PERAE</name>
<accession>A0ACC2MWC9</accession>
<evidence type="ECO:0000313" key="1">
    <source>
        <dbReference type="EMBL" id="KAJ8650077.1"/>
    </source>
</evidence>
<sequence>MNFGDTLHFESKSGVSCHMVVVLSCRGRLIENKDIVVCDWVPPLTLQEDFPIMSIVVFSFDLKPVNLFERNPILRASPKIEKDSPICRPDSAA</sequence>
<keyword evidence="2" id="KW-1185">Reference proteome</keyword>
<protein>
    <submittedName>
        <fullName evidence="1">Uncharacterized protein</fullName>
    </submittedName>
</protein>
<gene>
    <name evidence="1" type="ORF">MRB53_003100</name>
</gene>
<proteinExistence type="predicted"/>
<comment type="caution">
    <text evidence="1">The sequence shown here is derived from an EMBL/GenBank/DDBJ whole genome shotgun (WGS) entry which is preliminary data.</text>
</comment>
<dbReference type="EMBL" id="CM056809">
    <property type="protein sequence ID" value="KAJ8650077.1"/>
    <property type="molecule type" value="Genomic_DNA"/>
</dbReference>
<organism evidence="1 2">
    <name type="scientific">Persea americana</name>
    <name type="common">Avocado</name>
    <dbReference type="NCBI Taxonomy" id="3435"/>
    <lineage>
        <taxon>Eukaryota</taxon>
        <taxon>Viridiplantae</taxon>
        <taxon>Streptophyta</taxon>
        <taxon>Embryophyta</taxon>
        <taxon>Tracheophyta</taxon>
        <taxon>Spermatophyta</taxon>
        <taxon>Magnoliopsida</taxon>
        <taxon>Magnoliidae</taxon>
        <taxon>Laurales</taxon>
        <taxon>Lauraceae</taxon>
        <taxon>Persea</taxon>
    </lineage>
</organism>